<evidence type="ECO:0000313" key="4">
    <source>
        <dbReference type="EMBL" id="WAH41786.1"/>
    </source>
</evidence>
<gene>
    <name evidence="4" type="ORF">NZD89_26880</name>
</gene>
<dbReference type="RefSeq" id="WP_268005693.1">
    <property type="nucleotide sequence ID" value="NZ_BSUT01000001.1"/>
</dbReference>
<accession>A0ABY6ZI37</accession>
<dbReference type="PROSITE" id="PS51480">
    <property type="entry name" value="DHAL"/>
    <property type="match status" value="1"/>
</dbReference>
<dbReference type="EMBL" id="CP104067">
    <property type="protein sequence ID" value="WAH41786.1"/>
    <property type="molecule type" value="Genomic_DNA"/>
</dbReference>
<dbReference type="InterPro" id="IPR036117">
    <property type="entry name" value="DhaL_dom_sf"/>
</dbReference>
<dbReference type="InterPro" id="IPR004007">
    <property type="entry name" value="DhaL_dom"/>
</dbReference>
<feature type="domain" description="DhaL" evidence="3">
    <location>
        <begin position="1"/>
        <end position="197"/>
    </location>
</feature>
<dbReference type="PANTHER" id="PTHR28629:SF4">
    <property type="entry name" value="TRIOKINASE_FMN CYCLASE"/>
    <property type="match status" value="1"/>
</dbReference>
<dbReference type="Proteomes" id="UP001164761">
    <property type="component" value="Chromosome"/>
</dbReference>
<dbReference type="SUPFAM" id="SSF101473">
    <property type="entry name" value="DhaL-like"/>
    <property type="match status" value="1"/>
</dbReference>
<organism evidence="4 5">
    <name type="scientific">Alicyclobacillus fastidiosus</name>
    <dbReference type="NCBI Taxonomy" id="392011"/>
    <lineage>
        <taxon>Bacteria</taxon>
        <taxon>Bacillati</taxon>
        <taxon>Bacillota</taxon>
        <taxon>Bacilli</taxon>
        <taxon>Bacillales</taxon>
        <taxon>Alicyclobacillaceae</taxon>
        <taxon>Alicyclobacillus</taxon>
    </lineage>
</organism>
<name>A0ABY6ZI37_9BACL</name>
<dbReference type="InterPro" id="IPR050861">
    <property type="entry name" value="Dihydroxyacetone_Kinase"/>
</dbReference>
<proteinExistence type="predicted"/>
<dbReference type="Gene3D" id="1.25.40.340">
    <property type="match status" value="1"/>
</dbReference>
<dbReference type="Pfam" id="PF02734">
    <property type="entry name" value="Dak2"/>
    <property type="match status" value="1"/>
</dbReference>
<evidence type="ECO:0000259" key="3">
    <source>
        <dbReference type="PROSITE" id="PS51480"/>
    </source>
</evidence>
<evidence type="ECO:0000256" key="2">
    <source>
        <dbReference type="ARBA" id="ARBA00022777"/>
    </source>
</evidence>
<reference evidence="4" key="1">
    <citation type="submission" date="2022-08" db="EMBL/GenBank/DDBJ databases">
        <title>Alicyclobacillus fastidiosus DSM 17978, complete genome.</title>
        <authorList>
            <person name="Wang Q."/>
            <person name="Cai R."/>
            <person name="Wang Z."/>
        </authorList>
    </citation>
    <scope>NUCLEOTIDE SEQUENCE</scope>
    <source>
        <strain evidence="4">DSM 17978</strain>
    </source>
</reference>
<sequence>MLVLTTAMMDMAKTSKDELNRLDGAQGDGDLGVTAELVTEAAHQASYEHEDIKSWLIASGNLIRRKAPSTMGILTAMALSAAGRALPDGAMPSSETFLKIQRAMIEDMKARGGAELGDRTVLDAFIPAFEAYQNASEGGKTVKEALACAKNAALDGAKKTKALSPKTGRASWVGDRVVGEIDGGAWFCYMVYQTLHKLS</sequence>
<dbReference type="SMART" id="SM01120">
    <property type="entry name" value="Dak2"/>
    <property type="match status" value="1"/>
</dbReference>
<protein>
    <submittedName>
        <fullName evidence="4">DAK2 domain-containing protein</fullName>
    </submittedName>
</protein>
<dbReference type="PANTHER" id="PTHR28629">
    <property type="entry name" value="TRIOKINASE/FMN CYCLASE"/>
    <property type="match status" value="1"/>
</dbReference>
<evidence type="ECO:0000313" key="5">
    <source>
        <dbReference type="Proteomes" id="UP001164761"/>
    </source>
</evidence>
<keyword evidence="2" id="KW-0418">Kinase</keyword>
<keyword evidence="1" id="KW-0808">Transferase</keyword>
<keyword evidence="5" id="KW-1185">Reference proteome</keyword>
<evidence type="ECO:0000256" key="1">
    <source>
        <dbReference type="ARBA" id="ARBA00022679"/>
    </source>
</evidence>